<gene>
    <name evidence="4" type="ORF">SSS_8879</name>
</gene>
<dbReference type="InterPro" id="IPR036911">
    <property type="entry name" value="ICAT_sf"/>
</dbReference>
<dbReference type="EMBL" id="WVUK01000056">
    <property type="protein sequence ID" value="KAF7492201.1"/>
    <property type="molecule type" value="Genomic_DNA"/>
</dbReference>
<dbReference type="AlphaFoldDB" id="A0A834RB30"/>
<protein>
    <submittedName>
        <fullName evidence="4">Protein LZIC</fullName>
    </submittedName>
</protein>
<feature type="domain" description="Beta-catenin-interacting ICAT" evidence="3">
    <location>
        <begin position="113"/>
        <end position="168"/>
    </location>
</feature>
<dbReference type="PANTHER" id="PTHR16505:SF8">
    <property type="entry name" value="PROTEIN LZIC"/>
    <property type="match status" value="1"/>
</dbReference>
<evidence type="ECO:0000313" key="6">
    <source>
        <dbReference type="Proteomes" id="UP000070412"/>
    </source>
</evidence>
<reference evidence="6" key="1">
    <citation type="journal article" date="2020" name="PLoS Negl. Trop. Dis.">
        <title>High-quality nuclear genome for Sarcoptes scabiei-A critical resource for a neglected parasite.</title>
        <authorList>
            <person name="Korhonen P.K."/>
            <person name="Gasser R.B."/>
            <person name="Ma G."/>
            <person name="Wang T."/>
            <person name="Stroehlein A.J."/>
            <person name="Young N.D."/>
            <person name="Ang C.S."/>
            <person name="Fernando D.D."/>
            <person name="Lu H.C."/>
            <person name="Taylor S."/>
            <person name="Reynolds S.L."/>
            <person name="Mofiz E."/>
            <person name="Najaraj S.H."/>
            <person name="Gowda H."/>
            <person name="Madugundu A."/>
            <person name="Renuse S."/>
            <person name="Holt D."/>
            <person name="Pandey A."/>
            <person name="Papenfuss A.T."/>
            <person name="Fischer K."/>
        </authorList>
    </citation>
    <scope>NUCLEOTIDE SEQUENCE [LARGE SCALE GENOMIC DNA]</scope>
</reference>
<reference evidence="5" key="3">
    <citation type="submission" date="2022-06" db="UniProtKB">
        <authorList>
            <consortium name="EnsemblMetazoa"/>
        </authorList>
    </citation>
    <scope>IDENTIFICATION</scope>
</reference>
<dbReference type="PANTHER" id="PTHR16505">
    <property type="entry name" value="PROTEIN LZIC"/>
    <property type="match status" value="1"/>
</dbReference>
<accession>A0A834RB30</accession>
<comment type="similarity">
    <text evidence="1">Belongs to the CTNNBIP1 family.</text>
</comment>
<dbReference type="SUPFAM" id="SSF81730">
    <property type="entry name" value="beta-catenin-interacting protein ICAT"/>
    <property type="match status" value="1"/>
</dbReference>
<proteinExistence type="inferred from homology"/>
<dbReference type="EnsemblMetazoa" id="SSS_8879s_mrna">
    <property type="protein sequence ID" value="KAF7492201.1"/>
    <property type="gene ID" value="SSS_8879"/>
</dbReference>
<dbReference type="InterPro" id="IPR009428">
    <property type="entry name" value="ICAT_dom"/>
</dbReference>
<keyword evidence="2" id="KW-0175">Coiled coil</keyword>
<organism evidence="4">
    <name type="scientific">Sarcoptes scabiei</name>
    <name type="common">Itch mite</name>
    <name type="synonym">Acarus scabiei</name>
    <dbReference type="NCBI Taxonomy" id="52283"/>
    <lineage>
        <taxon>Eukaryota</taxon>
        <taxon>Metazoa</taxon>
        <taxon>Ecdysozoa</taxon>
        <taxon>Arthropoda</taxon>
        <taxon>Chelicerata</taxon>
        <taxon>Arachnida</taxon>
        <taxon>Acari</taxon>
        <taxon>Acariformes</taxon>
        <taxon>Sarcoptiformes</taxon>
        <taxon>Astigmata</taxon>
        <taxon>Psoroptidia</taxon>
        <taxon>Sarcoptoidea</taxon>
        <taxon>Sarcoptidae</taxon>
        <taxon>Sarcoptinae</taxon>
        <taxon>Sarcoptes</taxon>
    </lineage>
</organism>
<dbReference type="InterPro" id="IPR040065">
    <property type="entry name" value="LZIC"/>
</dbReference>
<feature type="coiled-coil region" evidence="2">
    <location>
        <begin position="6"/>
        <end position="33"/>
    </location>
</feature>
<dbReference type="Pfam" id="PF06384">
    <property type="entry name" value="ICAT"/>
    <property type="match status" value="1"/>
</dbReference>
<dbReference type="GO" id="GO:0008013">
    <property type="term" value="F:beta-catenin binding"/>
    <property type="evidence" value="ECO:0007669"/>
    <property type="project" value="InterPro"/>
</dbReference>
<evidence type="ECO:0000256" key="1">
    <source>
        <dbReference type="ARBA" id="ARBA00006505"/>
    </source>
</evidence>
<evidence type="ECO:0000313" key="5">
    <source>
        <dbReference type="EnsemblMetazoa" id="KAF7492201.1"/>
    </source>
</evidence>
<evidence type="ECO:0000259" key="3">
    <source>
        <dbReference type="Pfam" id="PF06384"/>
    </source>
</evidence>
<evidence type="ECO:0000256" key="2">
    <source>
        <dbReference type="SAM" id="Coils"/>
    </source>
</evidence>
<keyword evidence="6" id="KW-1185">Reference proteome</keyword>
<sequence length="174" mass="20011">MSRHGHAENDQLKSNLENQLDRLIAQLADLESNKDDLDPDEYQETKNETIEQMKEFNETLAKLKSGDMTLVDEIGSLQFAIQVAISDAFKTPEVIKLFARKEPAHLRLKLSEIERNHKIGSLSKESFLQQKTEILCALKKLNDKLSDEEITFLKNYISAPLKEFIEIKDYDDIS</sequence>
<name>A0A834RB30_SARSC</name>
<dbReference type="Gene3D" id="1.10.10.490">
    <property type="entry name" value="Beta-catenin-interacting ICAT"/>
    <property type="match status" value="1"/>
</dbReference>
<dbReference type="OrthoDB" id="10262856at2759"/>
<evidence type="ECO:0000313" key="4">
    <source>
        <dbReference type="EMBL" id="KAF7492201.1"/>
    </source>
</evidence>
<dbReference type="Proteomes" id="UP000070412">
    <property type="component" value="Unassembled WGS sequence"/>
</dbReference>
<reference evidence="4" key="2">
    <citation type="submission" date="2020-01" db="EMBL/GenBank/DDBJ databases">
        <authorList>
            <person name="Korhonen P.K.K."/>
            <person name="Guangxu M.G."/>
            <person name="Wang T.W."/>
            <person name="Stroehlein A.J.S."/>
            <person name="Young N.D."/>
            <person name="Ang C.-S.A."/>
            <person name="Fernando D.W.F."/>
            <person name="Lu H.L."/>
            <person name="Taylor S.T."/>
            <person name="Ehtesham M.E.M."/>
            <person name="Najaraj S.H.N."/>
            <person name="Harsha G.H.G."/>
            <person name="Madugundu A.M."/>
            <person name="Renuse S.R."/>
            <person name="Holt D.H."/>
            <person name="Pandey A.P."/>
            <person name="Papenfuss A.P."/>
            <person name="Gasser R.B.G."/>
            <person name="Fischer K.F."/>
        </authorList>
    </citation>
    <scope>NUCLEOTIDE SEQUENCE</scope>
    <source>
        <strain evidence="4">SSS_KF_BRIS2020</strain>
    </source>
</reference>